<evidence type="ECO:0000313" key="2">
    <source>
        <dbReference type="Proteomes" id="UP000886824"/>
    </source>
</evidence>
<proteinExistence type="predicted"/>
<dbReference type="Proteomes" id="UP000886824">
    <property type="component" value="Unassembled WGS sequence"/>
</dbReference>
<accession>A0A9D1Z5B5</accession>
<reference evidence="1" key="1">
    <citation type="journal article" date="2021" name="PeerJ">
        <title>Extensive microbial diversity within the chicken gut microbiome revealed by metagenomics and culture.</title>
        <authorList>
            <person name="Gilroy R."/>
            <person name="Ravi A."/>
            <person name="Getino M."/>
            <person name="Pursley I."/>
            <person name="Horton D.L."/>
            <person name="Alikhan N.F."/>
            <person name="Baker D."/>
            <person name="Gharbi K."/>
            <person name="Hall N."/>
            <person name="Watson M."/>
            <person name="Adriaenssens E.M."/>
            <person name="Foster-Nyarko E."/>
            <person name="Jarju S."/>
            <person name="Secka A."/>
            <person name="Antonio M."/>
            <person name="Oren A."/>
            <person name="Chaudhuri R.R."/>
            <person name="La Ragione R."/>
            <person name="Hildebrand F."/>
            <person name="Pallen M.J."/>
        </authorList>
    </citation>
    <scope>NUCLEOTIDE SEQUENCE</scope>
    <source>
        <strain evidence="1">CHK33-7979</strain>
    </source>
</reference>
<name>A0A9D1Z5B5_9FIRM</name>
<organism evidence="1 2">
    <name type="scientific">Candidatus Intestinimonas merdavium</name>
    <dbReference type="NCBI Taxonomy" id="2838622"/>
    <lineage>
        <taxon>Bacteria</taxon>
        <taxon>Bacillati</taxon>
        <taxon>Bacillota</taxon>
        <taxon>Clostridia</taxon>
        <taxon>Eubacteriales</taxon>
        <taxon>Intestinimonas</taxon>
    </lineage>
</organism>
<dbReference type="InterPro" id="IPR025048">
    <property type="entry name" value="DUF3987"/>
</dbReference>
<dbReference type="AlphaFoldDB" id="A0A9D1Z5B5"/>
<comment type="caution">
    <text evidence="1">The sequence shown here is derived from an EMBL/GenBank/DDBJ whole genome shotgun (WGS) entry which is preliminary data.</text>
</comment>
<protein>
    <submittedName>
        <fullName evidence="1">DUF3987 domain-containing protein</fullName>
    </submittedName>
</protein>
<reference evidence="1" key="2">
    <citation type="submission" date="2021-04" db="EMBL/GenBank/DDBJ databases">
        <authorList>
            <person name="Gilroy R."/>
        </authorList>
    </citation>
    <scope>NUCLEOTIDE SEQUENCE</scope>
    <source>
        <strain evidence="1">CHK33-7979</strain>
    </source>
</reference>
<dbReference type="Pfam" id="PF13148">
    <property type="entry name" value="DUF3987"/>
    <property type="match status" value="1"/>
</dbReference>
<gene>
    <name evidence="1" type="ORF">H9826_06850</name>
</gene>
<sequence length="432" mass="46839">MSLGVLAMTAQGRYKVQITGDWSEPLCLYTVAVAPPAERKSAVIGALIRPAIEYEAERRTAEAADVAASKARASALDKAHQAAESRFASGKGGTTLEDVLNSSVEAEQAQSEIKYPYRLIADDATQEKLADLMAQQGGCITISSAEGGVFDMMAGRYDRSANLDVYLKAHAGDPLTVDRIGRPPNSIPNPRLSMLLTVQPDVIRGLMSNGTFRGRGLCGRYLYSMCRSKVGHREITPPPIPDNVKANYRAAIWRLLGSRDEGVITLSPDADAVRQDVQGAIEAKLGGDWEYMADWGGKLTGALIRIAALIHIAECPTPTQVPIGDDVMARATAIAGCLSAHAEAAYGMMGGDQSQADAKYLWRRIQAHGGQEISKNDLIQLTKGHFKRAEDMEPAIAKLEDMEYIRRTRKTQGRGRPKEIIEVNPYSVNSVK</sequence>
<evidence type="ECO:0000313" key="1">
    <source>
        <dbReference type="EMBL" id="HIY73673.1"/>
    </source>
</evidence>
<dbReference type="EMBL" id="DXCX01000071">
    <property type="protein sequence ID" value="HIY73673.1"/>
    <property type="molecule type" value="Genomic_DNA"/>
</dbReference>